<keyword evidence="1" id="KW-0863">Zinc-finger</keyword>
<keyword evidence="1" id="KW-0479">Metal-binding</keyword>
<evidence type="ECO:0000259" key="2">
    <source>
        <dbReference type="PROSITE" id="PS50966"/>
    </source>
</evidence>
<reference evidence="3" key="1">
    <citation type="journal article" date="2023" name="Insect Mol. Biol.">
        <title>Genome sequencing provides insights into the evolution of gene families encoding plant cell wall-degrading enzymes in longhorned beetles.</title>
        <authorList>
            <person name="Shin N.R."/>
            <person name="Okamura Y."/>
            <person name="Kirsch R."/>
            <person name="Pauchet Y."/>
        </authorList>
    </citation>
    <scope>NUCLEOTIDE SEQUENCE</scope>
    <source>
        <strain evidence="3">RBIC_L_NR</strain>
    </source>
</reference>
<comment type="caution">
    <text evidence="3">The sequence shown here is derived from an EMBL/GenBank/DDBJ whole genome shotgun (WGS) entry which is preliminary data.</text>
</comment>
<keyword evidence="4" id="KW-1185">Reference proteome</keyword>
<accession>A0AAV8ZQA7</accession>
<feature type="domain" description="SWIM-type" evidence="2">
    <location>
        <begin position="117"/>
        <end position="153"/>
    </location>
</feature>
<dbReference type="GO" id="GO:0008270">
    <property type="term" value="F:zinc ion binding"/>
    <property type="evidence" value="ECO:0007669"/>
    <property type="project" value="UniProtKB-KW"/>
</dbReference>
<dbReference type="Proteomes" id="UP001162156">
    <property type="component" value="Unassembled WGS sequence"/>
</dbReference>
<protein>
    <recommendedName>
        <fullName evidence="2">SWIM-type domain-containing protein</fullName>
    </recommendedName>
</protein>
<proteinExistence type="predicted"/>
<evidence type="ECO:0000313" key="3">
    <source>
        <dbReference type="EMBL" id="KAJ8968246.1"/>
    </source>
</evidence>
<gene>
    <name evidence="3" type="ORF">NQ314_002393</name>
</gene>
<dbReference type="AlphaFoldDB" id="A0AAV8ZQA7"/>
<name>A0AAV8ZQA7_9CUCU</name>
<evidence type="ECO:0000313" key="4">
    <source>
        <dbReference type="Proteomes" id="UP001162156"/>
    </source>
</evidence>
<dbReference type="InterPro" id="IPR007527">
    <property type="entry name" value="Znf_SWIM"/>
</dbReference>
<organism evidence="3 4">
    <name type="scientific">Rhamnusium bicolor</name>
    <dbReference type="NCBI Taxonomy" id="1586634"/>
    <lineage>
        <taxon>Eukaryota</taxon>
        <taxon>Metazoa</taxon>
        <taxon>Ecdysozoa</taxon>
        <taxon>Arthropoda</taxon>
        <taxon>Hexapoda</taxon>
        <taxon>Insecta</taxon>
        <taxon>Pterygota</taxon>
        <taxon>Neoptera</taxon>
        <taxon>Endopterygota</taxon>
        <taxon>Coleoptera</taxon>
        <taxon>Polyphaga</taxon>
        <taxon>Cucujiformia</taxon>
        <taxon>Chrysomeloidea</taxon>
        <taxon>Cerambycidae</taxon>
        <taxon>Lepturinae</taxon>
        <taxon>Rhagiini</taxon>
        <taxon>Rhamnusium</taxon>
    </lineage>
</organism>
<dbReference type="PANTHER" id="PTHR47526:SF4">
    <property type="entry name" value="SWIM-TYPE DOMAIN-CONTAINING PROTEIN"/>
    <property type="match status" value="1"/>
</dbReference>
<evidence type="ECO:0000256" key="1">
    <source>
        <dbReference type="PROSITE-ProRule" id="PRU00325"/>
    </source>
</evidence>
<dbReference type="EMBL" id="JANEYF010000746">
    <property type="protein sequence ID" value="KAJ8968246.1"/>
    <property type="molecule type" value="Genomic_DNA"/>
</dbReference>
<dbReference type="PANTHER" id="PTHR47526">
    <property type="entry name" value="ATP-DEPENDENT DNA HELICASE"/>
    <property type="match status" value="1"/>
</dbReference>
<sequence length="265" mass="30067">MSNYFIKLENEHPDVATRYTQKLSLINNMEPYSLKDSQLNYSAADFPPVNNMDIVSYLVLTSYYTSEQMKAFKSLHAYKYFEAGFVSKCGVININNYMVVVANVKHSQRMNDPPLRVWIMCKIDGSIETAHCTCMAGAGEVCSHIGALLYVLEYIHSSKTNTSCTDVRSLWNVPRVSKVQYSVPSVVGEELTMLLRQIEEAGSQSVLMRVVEPFASALEVRESAISNPYTQLYNEEYINLTYEQLLQLSSEYVNIHLMISSSIRT</sequence>
<dbReference type="PROSITE" id="PS50966">
    <property type="entry name" value="ZF_SWIM"/>
    <property type="match status" value="1"/>
</dbReference>
<keyword evidence="1" id="KW-0862">Zinc</keyword>